<dbReference type="GO" id="GO:0031177">
    <property type="term" value="F:phosphopantetheine binding"/>
    <property type="evidence" value="ECO:0007669"/>
    <property type="project" value="TreeGrafter"/>
</dbReference>
<dbReference type="Gene3D" id="3.30.559.30">
    <property type="entry name" value="Nonribosomal peptide synthetase, condensation domain"/>
    <property type="match status" value="1"/>
</dbReference>
<dbReference type="AlphaFoldDB" id="A0A5B1BRG4"/>
<dbReference type="SUPFAM" id="SSF52777">
    <property type="entry name" value="CoA-dependent acyltransferases"/>
    <property type="match status" value="2"/>
</dbReference>
<name>A0A5B1BRG4_MYCSI</name>
<dbReference type="RefSeq" id="WP_149654133.1">
    <property type="nucleotide sequence ID" value="NZ_VTZN01000061.1"/>
</dbReference>
<dbReference type="SUPFAM" id="SSF56801">
    <property type="entry name" value="Acetyl-CoA synthetase-like"/>
    <property type="match status" value="1"/>
</dbReference>
<accession>A0A5B1BRG4</accession>
<dbReference type="Pfam" id="PF13193">
    <property type="entry name" value="AMP-binding_C"/>
    <property type="match status" value="1"/>
</dbReference>
<dbReference type="GO" id="GO:0008610">
    <property type="term" value="P:lipid biosynthetic process"/>
    <property type="evidence" value="ECO:0007669"/>
    <property type="project" value="UniProtKB-ARBA"/>
</dbReference>
<evidence type="ECO:0000313" key="8">
    <source>
        <dbReference type="Proteomes" id="UP000324701"/>
    </source>
</evidence>
<dbReference type="GO" id="GO:0005737">
    <property type="term" value="C:cytoplasm"/>
    <property type="evidence" value="ECO:0007669"/>
    <property type="project" value="TreeGrafter"/>
</dbReference>
<feature type="domain" description="AMP-binding enzyme C-terminal" evidence="6">
    <location>
        <begin position="856"/>
        <end position="923"/>
    </location>
</feature>
<comment type="caution">
    <text evidence="7">The sequence shown here is derived from an EMBL/GenBank/DDBJ whole genome shotgun (WGS) entry which is preliminary data.</text>
</comment>
<dbReference type="InterPro" id="IPR001242">
    <property type="entry name" value="Condensation_dom"/>
</dbReference>
<keyword evidence="2" id="KW-0596">Phosphopantetheine</keyword>
<dbReference type="GO" id="GO:0044550">
    <property type="term" value="P:secondary metabolite biosynthetic process"/>
    <property type="evidence" value="ECO:0007669"/>
    <property type="project" value="TreeGrafter"/>
</dbReference>
<dbReference type="PROSITE" id="PS00455">
    <property type="entry name" value="AMP_BINDING"/>
    <property type="match status" value="1"/>
</dbReference>
<keyword evidence="3" id="KW-0597">Phosphoprotein</keyword>
<evidence type="ECO:0000313" key="7">
    <source>
        <dbReference type="EMBL" id="KAA1250010.1"/>
    </source>
</evidence>
<dbReference type="Gene3D" id="2.30.38.10">
    <property type="entry name" value="Luciferase, Domain 3"/>
    <property type="match status" value="1"/>
</dbReference>
<dbReference type="NCBIfam" id="TIGR01733">
    <property type="entry name" value="AA-adenyl-dom"/>
    <property type="match status" value="1"/>
</dbReference>
<keyword evidence="8" id="KW-1185">Reference proteome</keyword>
<dbReference type="InterPro" id="IPR020845">
    <property type="entry name" value="AMP-binding_CS"/>
</dbReference>
<dbReference type="Gene3D" id="3.40.50.980">
    <property type="match status" value="2"/>
</dbReference>
<sequence>MQLQERALPLTRGQLGIWLSQETGVSETDWQAGWFVVVAGSVQPDLLAQAIRHVVQEAEPLRAGFVEVGGRVVQRVIDYPDVEVAHYDLRCLQDSVREAYALASSIRRTPMPLAGPLFRFALFQTRPDEFYLFICIHHIAIDGFGSTLVNNRIATVYSAIVAGAPIPPAHFGPLQDQVDRELAYEASSDYQEDLAYWSGNLPTESGPDYPLPPAAGGRDSCTLSAPVQLDPTVLGRVENFCRTLGARRASVIAAACALLVRGWCAGGSEVVLDFPVGRRTSLGSKTFPGMVAGIAPLVLTVPPGSTVASFCAHVDTRIQEILSHQKFPVEVLANNANPRGGPPAKKVCVNFCPPMTVLPFGDATATMVVISFGRVDHFTLFFFRDGDRLSLSTAGAGQPFLDFEVSDLLARLERVLVAMTADPDRPLSSIDLLDTDDQTRLDRWSNRAVLTQPGLPESIPTLWAAQVDASPDAVALVCAPHSLTYRELDQRANRLAHLLVDRGVGSGDVVGLLFERSTEAVMAILAVLKTGATYLPIDPMLPPARIAFMLADAAPVAALSTVELAGRLDGHDVLITDVDDPVISTYPSTGLPHPKPGNIAYILYTSGTTGSPKGVAITHHNITQLFTAPTTFTPTPGQTVTHCHSIGFDVSVWEMWAALLHGGRLLVVPEATTRSPNDFHDLLVAEQVGVLTQTPSAAVVLSPEGLESTTLIVTGEACAADLVERWAPGRVMVNAYGPTETWYASMSAPLRPGSGVPPIGVPLSGAAFFVLDPWLRPVPVGVVGELYVAGAGVGCGYWRRAGLTAARFVACPFGGHGTRMYRTGDLVRWRTDGQLTFLGRADEQVKIRGYRIEPAEVAAVMSRLDRVDQAVVIARQDRPGDKRLVGYFTGTADSDEVRAALAEQLPPYLVPAAVVLLPALPLT</sequence>
<protein>
    <submittedName>
        <fullName evidence="7">Amino acid adenylation domain-containing protein</fullName>
    </submittedName>
</protein>
<comment type="cofactor">
    <cofactor evidence="1">
        <name>pantetheine 4'-phosphate</name>
        <dbReference type="ChEBI" id="CHEBI:47942"/>
    </cofactor>
</comment>
<dbReference type="InterPro" id="IPR025110">
    <property type="entry name" value="AMP-bd_C"/>
</dbReference>
<dbReference type="Pfam" id="PF00668">
    <property type="entry name" value="Condensation"/>
    <property type="match status" value="1"/>
</dbReference>
<evidence type="ECO:0000259" key="6">
    <source>
        <dbReference type="Pfam" id="PF13193"/>
    </source>
</evidence>
<dbReference type="InterPro" id="IPR045851">
    <property type="entry name" value="AMP-bd_C_sf"/>
</dbReference>
<feature type="non-terminal residue" evidence="7">
    <location>
        <position position="923"/>
    </location>
</feature>
<evidence type="ECO:0000259" key="4">
    <source>
        <dbReference type="Pfam" id="PF00501"/>
    </source>
</evidence>
<gene>
    <name evidence="7" type="ORF">F0Q45_11810</name>
</gene>
<evidence type="ECO:0000259" key="5">
    <source>
        <dbReference type="Pfam" id="PF00668"/>
    </source>
</evidence>
<dbReference type="GO" id="GO:0003824">
    <property type="term" value="F:catalytic activity"/>
    <property type="evidence" value="ECO:0007669"/>
    <property type="project" value="InterPro"/>
</dbReference>
<dbReference type="FunFam" id="3.40.50.980:FF:000001">
    <property type="entry name" value="Non-ribosomal peptide synthetase"/>
    <property type="match status" value="1"/>
</dbReference>
<dbReference type="GO" id="GO:0043041">
    <property type="term" value="P:amino acid activation for nonribosomal peptide biosynthetic process"/>
    <property type="evidence" value="ECO:0007669"/>
    <property type="project" value="TreeGrafter"/>
</dbReference>
<organism evidence="7 8">
    <name type="scientific">Mycobacterium simiae</name>
    <name type="common">Mycobacterium habana</name>
    <dbReference type="NCBI Taxonomy" id="1784"/>
    <lineage>
        <taxon>Bacteria</taxon>
        <taxon>Bacillati</taxon>
        <taxon>Actinomycetota</taxon>
        <taxon>Actinomycetes</taxon>
        <taxon>Mycobacteriales</taxon>
        <taxon>Mycobacteriaceae</taxon>
        <taxon>Mycobacterium</taxon>
        <taxon>Mycobacterium simiae complex</taxon>
    </lineage>
</organism>
<evidence type="ECO:0000256" key="3">
    <source>
        <dbReference type="ARBA" id="ARBA00022553"/>
    </source>
</evidence>
<dbReference type="FunFam" id="3.40.50.12780:FF:000012">
    <property type="entry name" value="Non-ribosomal peptide synthetase"/>
    <property type="match status" value="1"/>
</dbReference>
<dbReference type="UniPathway" id="UPA00011"/>
<dbReference type="EMBL" id="VTZN01000061">
    <property type="protein sequence ID" value="KAA1250010.1"/>
    <property type="molecule type" value="Genomic_DNA"/>
</dbReference>
<evidence type="ECO:0000256" key="1">
    <source>
        <dbReference type="ARBA" id="ARBA00001957"/>
    </source>
</evidence>
<dbReference type="FunFam" id="2.30.38.10:FF:000001">
    <property type="entry name" value="Non-ribosomal peptide synthetase PvdI"/>
    <property type="match status" value="1"/>
</dbReference>
<dbReference type="Gene3D" id="3.30.559.10">
    <property type="entry name" value="Chloramphenicol acetyltransferase-like domain"/>
    <property type="match status" value="1"/>
</dbReference>
<feature type="domain" description="AMP-dependent synthetase/ligase" evidence="4">
    <location>
        <begin position="465"/>
        <end position="798"/>
    </location>
</feature>
<evidence type="ECO:0000256" key="2">
    <source>
        <dbReference type="ARBA" id="ARBA00022450"/>
    </source>
</evidence>
<dbReference type="Pfam" id="PF00501">
    <property type="entry name" value="AMP-binding"/>
    <property type="match status" value="1"/>
</dbReference>
<dbReference type="PANTHER" id="PTHR45527:SF1">
    <property type="entry name" value="FATTY ACID SYNTHASE"/>
    <property type="match status" value="1"/>
</dbReference>
<dbReference type="InterPro" id="IPR010071">
    <property type="entry name" value="AA_adenyl_dom"/>
</dbReference>
<dbReference type="Proteomes" id="UP000324701">
    <property type="component" value="Unassembled WGS sequence"/>
</dbReference>
<dbReference type="InterPro" id="IPR023213">
    <property type="entry name" value="CAT-like_dom_sf"/>
</dbReference>
<dbReference type="InterPro" id="IPR000873">
    <property type="entry name" value="AMP-dep_synth/lig_dom"/>
</dbReference>
<feature type="domain" description="Condensation" evidence="5">
    <location>
        <begin position="5"/>
        <end position="440"/>
    </location>
</feature>
<reference evidence="7 8" key="1">
    <citation type="submission" date="2019-09" db="EMBL/GenBank/DDBJ databases">
        <title>Report of infection by Mycobacterium simiae a patient suffering from pulmonary tuberculosis.</title>
        <authorList>
            <person name="Mohanty P.S."/>
            <person name="Bansal A.K."/>
            <person name="Singh H."/>
            <person name="Sharma S."/>
            <person name="Patil S.A."/>
            <person name="Upadhaya P."/>
            <person name="Singh P.K."/>
            <person name="Kumar D."/>
            <person name="Kumar S."/>
            <person name="Singh R.K."/>
            <person name="Chaudhary B."/>
        </authorList>
    </citation>
    <scope>NUCLEOTIDE SEQUENCE [LARGE SCALE GENOMIC DNA]</scope>
    <source>
        <strain evidence="7 8">JAL-560-SIM</strain>
    </source>
</reference>
<dbReference type="OrthoDB" id="4434566at2"/>
<proteinExistence type="predicted"/>
<dbReference type="Gene3D" id="3.30.300.30">
    <property type="match status" value="1"/>
</dbReference>
<dbReference type="PANTHER" id="PTHR45527">
    <property type="entry name" value="NONRIBOSOMAL PEPTIDE SYNTHETASE"/>
    <property type="match status" value="1"/>
</dbReference>